<feature type="domain" description="AprE-like beta-barrel" evidence="12">
    <location>
        <begin position="327"/>
        <end position="416"/>
    </location>
</feature>
<organism evidence="13 14">
    <name type="scientific">Bosea rubneri</name>
    <dbReference type="NCBI Taxonomy" id="3075434"/>
    <lineage>
        <taxon>Bacteria</taxon>
        <taxon>Pseudomonadati</taxon>
        <taxon>Pseudomonadota</taxon>
        <taxon>Alphaproteobacteria</taxon>
        <taxon>Hyphomicrobiales</taxon>
        <taxon>Boseaceae</taxon>
        <taxon>Bosea</taxon>
    </lineage>
</organism>
<evidence type="ECO:0000256" key="4">
    <source>
        <dbReference type="ARBA" id="ARBA00022475"/>
    </source>
</evidence>
<feature type="coiled-coil region" evidence="10">
    <location>
        <begin position="215"/>
        <end position="292"/>
    </location>
</feature>
<dbReference type="InterPro" id="IPR058982">
    <property type="entry name" value="Beta-barrel_AprE"/>
</dbReference>
<evidence type="ECO:0000313" key="13">
    <source>
        <dbReference type="EMBL" id="MDU0342394.1"/>
    </source>
</evidence>
<evidence type="ECO:0000256" key="7">
    <source>
        <dbReference type="ARBA" id="ARBA00022989"/>
    </source>
</evidence>
<keyword evidence="4 9" id="KW-1003">Cell membrane</keyword>
<dbReference type="Pfam" id="PF25994">
    <property type="entry name" value="HH_AprE"/>
    <property type="match status" value="1"/>
</dbReference>
<evidence type="ECO:0000256" key="5">
    <source>
        <dbReference type="ARBA" id="ARBA00022519"/>
    </source>
</evidence>
<accession>A0ABU3SCA5</accession>
<evidence type="ECO:0000256" key="8">
    <source>
        <dbReference type="ARBA" id="ARBA00023136"/>
    </source>
</evidence>
<dbReference type="PANTHER" id="PTHR30386:SF17">
    <property type="entry name" value="ALKALINE PROTEASE SECRETION PROTEIN APRE"/>
    <property type="match status" value="1"/>
</dbReference>
<keyword evidence="5 9" id="KW-0997">Cell inner membrane</keyword>
<comment type="subcellular location">
    <subcellularLocation>
        <location evidence="1 9">Cell inner membrane</location>
        <topology evidence="1 9">Single-pass membrane protein</topology>
    </subcellularLocation>
</comment>
<evidence type="ECO:0000256" key="2">
    <source>
        <dbReference type="ARBA" id="ARBA00009477"/>
    </source>
</evidence>
<feature type="domain" description="AprE-like long alpha-helical hairpin" evidence="11">
    <location>
        <begin position="96"/>
        <end position="285"/>
    </location>
</feature>
<dbReference type="PRINTS" id="PR01490">
    <property type="entry name" value="RTXTOXIND"/>
</dbReference>
<evidence type="ECO:0000256" key="10">
    <source>
        <dbReference type="SAM" id="Coils"/>
    </source>
</evidence>
<evidence type="ECO:0000256" key="3">
    <source>
        <dbReference type="ARBA" id="ARBA00022448"/>
    </source>
</evidence>
<dbReference type="Gene3D" id="2.40.30.170">
    <property type="match status" value="1"/>
</dbReference>
<evidence type="ECO:0000256" key="6">
    <source>
        <dbReference type="ARBA" id="ARBA00022692"/>
    </source>
</evidence>
<dbReference type="InterPro" id="IPR010129">
    <property type="entry name" value="T1SS_HlyD"/>
</dbReference>
<dbReference type="Gene3D" id="2.40.50.100">
    <property type="match status" value="1"/>
</dbReference>
<dbReference type="InterPro" id="IPR058781">
    <property type="entry name" value="HH_AprE-like"/>
</dbReference>
<evidence type="ECO:0000256" key="1">
    <source>
        <dbReference type="ARBA" id="ARBA00004377"/>
    </source>
</evidence>
<keyword evidence="14" id="KW-1185">Reference proteome</keyword>
<feature type="transmembrane region" description="Helical" evidence="9">
    <location>
        <begin position="21"/>
        <end position="40"/>
    </location>
</feature>
<keyword evidence="8 9" id="KW-0472">Membrane</keyword>
<comment type="caution">
    <text evidence="13">The sequence shown here is derived from an EMBL/GenBank/DDBJ whole genome shotgun (WGS) entry which is preliminary data.</text>
</comment>
<reference evidence="13 14" key="1">
    <citation type="submission" date="2023-09" db="EMBL/GenBank/DDBJ databases">
        <title>Whole genome shotgun sequencing (WGS) of Bosea sp. ZW T0_25, isolated from stored onions (Allium cepa).</title>
        <authorList>
            <person name="Stoll D.A."/>
            <person name="Huch M."/>
        </authorList>
    </citation>
    <scope>NUCLEOTIDE SEQUENCE [LARGE SCALE GENOMIC DNA]</scope>
    <source>
        <strain evidence="13 14">ZW T0_25</strain>
    </source>
</reference>
<keyword evidence="7 9" id="KW-1133">Transmembrane helix</keyword>
<dbReference type="RefSeq" id="WP_316020172.1">
    <property type="nucleotide sequence ID" value="NZ_JAWDID010000039.1"/>
</dbReference>
<sequence length="439" mass="48097">MTNPTGQDRSDFRQALRRLSVIGGASIALFAGTVGVWAVATTLSGAVVTTGQFVVDGNVRKVQHPTGGVVGELLVREGARVEQGAVLIRLDDTVTRANLQVITKQLDEFAARRGRLQAERDRREAIVVAAELAGRLPEPEIAELVAAEQALFEARRSSREGQKAQLIKRVSQLQDLIAGHRAQQEARDRQAILIEEELLGVRGLYEKNLVSLSRKAVLEREAANLEGQKGQLLAAVAQAESRIGETQLQIIQIEDALREEVMKELREIQARSAELVERRVAAEDQLKRIEIRSPSAGFVHQLAVHTVGGVITPAEPVMMIVPIEEGLEVEARILPSDIDQLALGRAALVKVHAFNQRTTPELSGKVSRISADTSRDPQTGAAFYTIRVGVAPEELARLAPHRVGAGMQADVFVRTEDRTPLEYILKPLRDQIAKAFKER</sequence>
<keyword evidence="6 9" id="KW-0812">Transmembrane</keyword>
<name>A0ABU3SCA5_9HYPH</name>
<dbReference type="Proteomes" id="UP001254257">
    <property type="component" value="Unassembled WGS sequence"/>
</dbReference>
<dbReference type="InterPro" id="IPR050739">
    <property type="entry name" value="MFP"/>
</dbReference>
<protein>
    <recommendedName>
        <fullName evidence="9">Membrane fusion protein (MFP) family protein</fullName>
    </recommendedName>
</protein>
<dbReference type="PANTHER" id="PTHR30386">
    <property type="entry name" value="MEMBRANE FUSION SUBUNIT OF EMRAB-TOLC MULTIDRUG EFFLUX PUMP"/>
    <property type="match status" value="1"/>
</dbReference>
<dbReference type="NCBIfam" id="TIGR01843">
    <property type="entry name" value="type_I_hlyD"/>
    <property type="match status" value="1"/>
</dbReference>
<evidence type="ECO:0000313" key="14">
    <source>
        <dbReference type="Proteomes" id="UP001254257"/>
    </source>
</evidence>
<keyword evidence="3 9" id="KW-0813">Transport</keyword>
<evidence type="ECO:0000259" key="11">
    <source>
        <dbReference type="Pfam" id="PF25994"/>
    </source>
</evidence>
<gene>
    <name evidence="13" type="ORF">RKE40_21045</name>
</gene>
<dbReference type="EMBL" id="JAWDID010000039">
    <property type="protein sequence ID" value="MDU0342394.1"/>
    <property type="molecule type" value="Genomic_DNA"/>
</dbReference>
<evidence type="ECO:0000256" key="9">
    <source>
        <dbReference type="RuleBase" id="RU365093"/>
    </source>
</evidence>
<proteinExistence type="inferred from homology"/>
<dbReference type="Pfam" id="PF26002">
    <property type="entry name" value="Beta-barrel_AprE"/>
    <property type="match status" value="1"/>
</dbReference>
<keyword evidence="10" id="KW-0175">Coiled coil</keyword>
<comment type="similarity">
    <text evidence="2 9">Belongs to the membrane fusion protein (MFP) (TC 8.A.1) family.</text>
</comment>
<evidence type="ECO:0000259" key="12">
    <source>
        <dbReference type="Pfam" id="PF26002"/>
    </source>
</evidence>